<evidence type="ECO:0000313" key="3">
    <source>
        <dbReference type="EMBL" id="GAB97164.1"/>
    </source>
</evidence>
<dbReference type="PROSITE" id="PS51462">
    <property type="entry name" value="NUDIX"/>
    <property type="match status" value="1"/>
</dbReference>
<proteinExistence type="inferred from homology"/>
<comment type="similarity">
    <text evidence="1">Belongs to the Nudix hydrolase family.</text>
</comment>
<gene>
    <name evidence="3" type="ORF">KILIM_058_00160</name>
</gene>
<reference evidence="3 4" key="1">
    <citation type="submission" date="2012-08" db="EMBL/GenBank/DDBJ databases">
        <title>Whole genome shotgun sequence of Kineosphaera limosa NBRC 100340.</title>
        <authorList>
            <person name="Yoshida I."/>
            <person name="Isaki S."/>
            <person name="Hosoyama A."/>
            <person name="Tsuchikane K."/>
            <person name="Katsumata H."/>
            <person name="Ando Y."/>
            <person name="Ohji S."/>
            <person name="Hamada M."/>
            <person name="Tamura T."/>
            <person name="Yamazoe A."/>
            <person name="Yamazaki S."/>
            <person name="Fujita N."/>
        </authorList>
    </citation>
    <scope>NUCLEOTIDE SEQUENCE [LARGE SCALE GENOMIC DNA]</scope>
    <source>
        <strain evidence="3 4">NBRC 100340</strain>
    </source>
</reference>
<dbReference type="SUPFAM" id="SSF55811">
    <property type="entry name" value="Nudix"/>
    <property type="match status" value="1"/>
</dbReference>
<protein>
    <recommendedName>
        <fullName evidence="2">Nudix hydrolase domain-containing protein</fullName>
    </recommendedName>
</protein>
<dbReference type="Gene3D" id="3.90.79.10">
    <property type="entry name" value="Nucleoside Triphosphate Pyrophosphohydrolase"/>
    <property type="match status" value="1"/>
</dbReference>
<dbReference type="AlphaFoldDB" id="K6XEB0"/>
<accession>K6XEB0</accession>
<evidence type="ECO:0000259" key="2">
    <source>
        <dbReference type="PROSITE" id="PS51462"/>
    </source>
</evidence>
<evidence type="ECO:0000313" key="4">
    <source>
        <dbReference type="Proteomes" id="UP000008366"/>
    </source>
</evidence>
<feature type="domain" description="Nudix hydrolase" evidence="2">
    <location>
        <begin position="31"/>
        <end position="167"/>
    </location>
</feature>
<dbReference type="PANTHER" id="PTHR43736">
    <property type="entry name" value="ADP-RIBOSE PYROPHOSPHATASE"/>
    <property type="match status" value="1"/>
</dbReference>
<dbReference type="Pfam" id="PF00293">
    <property type="entry name" value="NUDIX"/>
    <property type="match status" value="1"/>
</dbReference>
<organism evidence="3 4">
    <name type="scientific">Kineosphaera limosa NBRC 100340</name>
    <dbReference type="NCBI Taxonomy" id="1184609"/>
    <lineage>
        <taxon>Bacteria</taxon>
        <taxon>Bacillati</taxon>
        <taxon>Actinomycetota</taxon>
        <taxon>Actinomycetes</taxon>
        <taxon>Micrococcales</taxon>
        <taxon>Dermatophilaceae</taxon>
        <taxon>Kineosphaera</taxon>
    </lineage>
</organism>
<name>K6XEB0_9MICO</name>
<dbReference type="EMBL" id="BAHD01000058">
    <property type="protein sequence ID" value="GAB97164.1"/>
    <property type="molecule type" value="Genomic_DNA"/>
</dbReference>
<keyword evidence="4" id="KW-1185">Reference proteome</keyword>
<dbReference type="eggNOG" id="COG0494">
    <property type="taxonomic scope" value="Bacteria"/>
</dbReference>
<comment type="caution">
    <text evidence="3">The sequence shown here is derived from an EMBL/GenBank/DDBJ whole genome shotgun (WGS) entry which is preliminary data.</text>
</comment>
<dbReference type="InterPro" id="IPR000086">
    <property type="entry name" value="NUDIX_hydrolase_dom"/>
</dbReference>
<evidence type="ECO:0000256" key="1">
    <source>
        <dbReference type="ARBA" id="ARBA00005582"/>
    </source>
</evidence>
<dbReference type="InterPro" id="IPR015797">
    <property type="entry name" value="NUDIX_hydrolase-like_dom_sf"/>
</dbReference>
<dbReference type="STRING" id="1184609.KILIM_058_00160"/>
<dbReference type="RefSeq" id="WP_006593696.1">
    <property type="nucleotide sequence ID" value="NZ_BAHD01000058.1"/>
</dbReference>
<sequence length="173" mass="18751">MAPDAGQERLRRDYVAHLEAHPQGWARSGPPQHLTVGAVVLDATGSRTLLVLHGKAKRWYQPGGHVEAGDADLAAAALREAREETGLADLRLDPDPVHLDRHPLPGAFACDEHLDVRFLAVAPVPERAQRSAESDDLRWWPVERLPEPSVEALVAAGRARLRASLGNTPGGRS</sequence>
<dbReference type="Proteomes" id="UP000008366">
    <property type="component" value="Unassembled WGS sequence"/>
</dbReference>
<dbReference type="PANTHER" id="PTHR43736:SF1">
    <property type="entry name" value="DIHYDRONEOPTERIN TRIPHOSPHATE DIPHOSPHATASE"/>
    <property type="match status" value="1"/>
</dbReference>
<dbReference type="CDD" id="cd03674">
    <property type="entry name" value="NUDIX_Hydrolase"/>
    <property type="match status" value="1"/>
</dbReference>